<comment type="caution">
    <text evidence="2">The sequence shown here is derived from an EMBL/GenBank/DDBJ whole genome shotgun (WGS) entry which is preliminary data.</text>
</comment>
<feature type="non-terminal residue" evidence="2">
    <location>
        <position position="169"/>
    </location>
</feature>
<dbReference type="OrthoDB" id="2958217at2759"/>
<dbReference type="EMBL" id="ML978154">
    <property type="protein sequence ID" value="KAF2036698.1"/>
    <property type="molecule type" value="Genomic_DNA"/>
</dbReference>
<proteinExistence type="predicted"/>
<evidence type="ECO:0000259" key="1">
    <source>
        <dbReference type="Pfam" id="PF06985"/>
    </source>
</evidence>
<dbReference type="Proteomes" id="UP000799777">
    <property type="component" value="Unassembled WGS sequence"/>
</dbReference>
<feature type="domain" description="Heterokaryon incompatibility" evidence="1">
    <location>
        <begin position="13"/>
        <end position="116"/>
    </location>
</feature>
<dbReference type="PANTHER" id="PTHR33112:SF16">
    <property type="entry name" value="HETEROKARYON INCOMPATIBILITY DOMAIN-CONTAINING PROTEIN"/>
    <property type="match status" value="1"/>
</dbReference>
<dbReference type="InterPro" id="IPR010730">
    <property type="entry name" value="HET"/>
</dbReference>
<feature type="non-terminal residue" evidence="2">
    <location>
        <position position="1"/>
    </location>
</feature>
<evidence type="ECO:0000313" key="3">
    <source>
        <dbReference type="Proteomes" id="UP000799777"/>
    </source>
</evidence>
<gene>
    <name evidence="2" type="ORF">EK21DRAFT_50356</name>
</gene>
<reference evidence="2" key="1">
    <citation type="journal article" date="2020" name="Stud. Mycol.">
        <title>101 Dothideomycetes genomes: a test case for predicting lifestyles and emergence of pathogens.</title>
        <authorList>
            <person name="Haridas S."/>
            <person name="Albert R."/>
            <person name="Binder M."/>
            <person name="Bloem J."/>
            <person name="Labutti K."/>
            <person name="Salamov A."/>
            <person name="Andreopoulos B."/>
            <person name="Baker S."/>
            <person name="Barry K."/>
            <person name="Bills G."/>
            <person name="Bluhm B."/>
            <person name="Cannon C."/>
            <person name="Castanera R."/>
            <person name="Culley D."/>
            <person name="Daum C."/>
            <person name="Ezra D."/>
            <person name="Gonzalez J."/>
            <person name="Henrissat B."/>
            <person name="Kuo A."/>
            <person name="Liang C."/>
            <person name="Lipzen A."/>
            <person name="Lutzoni F."/>
            <person name="Magnuson J."/>
            <person name="Mondo S."/>
            <person name="Nolan M."/>
            <person name="Ohm R."/>
            <person name="Pangilinan J."/>
            <person name="Park H.-J."/>
            <person name="Ramirez L."/>
            <person name="Alfaro M."/>
            <person name="Sun H."/>
            <person name="Tritt A."/>
            <person name="Yoshinaga Y."/>
            <person name="Zwiers L.-H."/>
            <person name="Turgeon B."/>
            <person name="Goodwin S."/>
            <person name="Spatafora J."/>
            <person name="Crous P."/>
            <person name="Grigoriev I."/>
        </authorList>
    </citation>
    <scope>NUCLEOTIDE SEQUENCE</scope>
    <source>
        <strain evidence="2">CBS 110217</strain>
    </source>
</reference>
<dbReference type="AlphaFoldDB" id="A0A9P4HLH0"/>
<accession>A0A9P4HLH0</accession>
<evidence type="ECO:0000313" key="2">
    <source>
        <dbReference type="EMBL" id="KAF2036698.1"/>
    </source>
</evidence>
<name>A0A9P4HLH0_9PLEO</name>
<sequence>LRLVEKLPLEASYVALGHRWGQEDSEKKDLCTFGNIDSLLRGFSMVSMPLLYKDAVIMTQKLGTRYLWIDSLCIVQNSKEHWAYECACMAQVYANSYLTISAMSCRDSSQGFLEVQPDFQKLETGLVARGWAFQERLLSRRVLHFTSGDMVFECDYGTAYEGGLYSHRS</sequence>
<dbReference type="PANTHER" id="PTHR33112">
    <property type="entry name" value="DOMAIN PROTEIN, PUTATIVE-RELATED"/>
    <property type="match status" value="1"/>
</dbReference>
<organism evidence="2 3">
    <name type="scientific">Setomelanomma holmii</name>
    <dbReference type="NCBI Taxonomy" id="210430"/>
    <lineage>
        <taxon>Eukaryota</taxon>
        <taxon>Fungi</taxon>
        <taxon>Dikarya</taxon>
        <taxon>Ascomycota</taxon>
        <taxon>Pezizomycotina</taxon>
        <taxon>Dothideomycetes</taxon>
        <taxon>Pleosporomycetidae</taxon>
        <taxon>Pleosporales</taxon>
        <taxon>Pleosporineae</taxon>
        <taxon>Phaeosphaeriaceae</taxon>
        <taxon>Setomelanomma</taxon>
    </lineage>
</organism>
<keyword evidence="3" id="KW-1185">Reference proteome</keyword>
<protein>
    <submittedName>
        <fullName evidence="2">HET-domain-containing protein</fullName>
    </submittedName>
</protein>
<dbReference type="Pfam" id="PF06985">
    <property type="entry name" value="HET"/>
    <property type="match status" value="1"/>
</dbReference>